<feature type="non-terminal residue" evidence="1">
    <location>
        <position position="1"/>
    </location>
</feature>
<dbReference type="STRING" id="81985.R0GQS6"/>
<evidence type="ECO:0000313" key="2">
    <source>
        <dbReference type="Proteomes" id="UP000029121"/>
    </source>
</evidence>
<dbReference type="eggNOG" id="KOG0711">
    <property type="taxonomic scope" value="Eukaryota"/>
</dbReference>
<reference evidence="2" key="1">
    <citation type="journal article" date="2013" name="Nat. Genet.">
        <title>The Capsella rubella genome and the genomic consequences of rapid mating system evolution.</title>
        <authorList>
            <person name="Slotte T."/>
            <person name="Hazzouri K.M."/>
            <person name="Agren J.A."/>
            <person name="Koenig D."/>
            <person name="Maumus F."/>
            <person name="Guo Y.L."/>
            <person name="Steige K."/>
            <person name="Platts A.E."/>
            <person name="Escobar J.S."/>
            <person name="Newman L.K."/>
            <person name="Wang W."/>
            <person name="Mandakova T."/>
            <person name="Vello E."/>
            <person name="Smith L.M."/>
            <person name="Henz S.R."/>
            <person name="Steffen J."/>
            <person name="Takuno S."/>
            <person name="Brandvain Y."/>
            <person name="Coop G."/>
            <person name="Andolfatto P."/>
            <person name="Hu T.T."/>
            <person name="Blanchette M."/>
            <person name="Clark R.M."/>
            <person name="Quesneville H."/>
            <person name="Nordborg M."/>
            <person name="Gaut B.S."/>
            <person name="Lysak M.A."/>
            <person name="Jenkins J."/>
            <person name="Grimwood J."/>
            <person name="Chapman J."/>
            <person name="Prochnik S."/>
            <person name="Shu S."/>
            <person name="Rokhsar D."/>
            <person name="Schmutz J."/>
            <person name="Weigel D."/>
            <person name="Wright S.I."/>
        </authorList>
    </citation>
    <scope>NUCLEOTIDE SEQUENCE [LARGE SCALE GENOMIC DNA]</scope>
    <source>
        <strain evidence="2">cv. Monte Gargano</strain>
    </source>
</reference>
<proteinExistence type="predicted"/>
<gene>
    <name evidence="1" type="ORF">CARUB_v100056560mg</name>
</gene>
<name>R0GQS6_9BRAS</name>
<protein>
    <submittedName>
        <fullName evidence="1">Uncharacterized protein</fullName>
    </submittedName>
</protein>
<dbReference type="EMBL" id="KB870811">
    <property type="protein sequence ID" value="EOA19244.1"/>
    <property type="molecule type" value="Genomic_DNA"/>
</dbReference>
<feature type="non-terminal residue" evidence="1">
    <location>
        <position position="32"/>
    </location>
</feature>
<dbReference type="Proteomes" id="UP000029121">
    <property type="component" value="Unassembled WGS sequence"/>
</dbReference>
<sequence>VACALFMAGENLETHTDVKNVLVDMGIYFQVQ</sequence>
<keyword evidence="2" id="KW-1185">Reference proteome</keyword>
<organism evidence="1 2">
    <name type="scientific">Capsella rubella</name>
    <dbReference type="NCBI Taxonomy" id="81985"/>
    <lineage>
        <taxon>Eukaryota</taxon>
        <taxon>Viridiplantae</taxon>
        <taxon>Streptophyta</taxon>
        <taxon>Embryophyta</taxon>
        <taxon>Tracheophyta</taxon>
        <taxon>Spermatophyta</taxon>
        <taxon>Magnoliopsida</taxon>
        <taxon>eudicotyledons</taxon>
        <taxon>Gunneridae</taxon>
        <taxon>Pentapetalae</taxon>
        <taxon>rosids</taxon>
        <taxon>malvids</taxon>
        <taxon>Brassicales</taxon>
        <taxon>Brassicaceae</taxon>
        <taxon>Camelineae</taxon>
        <taxon>Capsella</taxon>
    </lineage>
</organism>
<accession>R0GQS6</accession>
<dbReference type="AlphaFoldDB" id="R0GQS6"/>
<evidence type="ECO:0000313" key="1">
    <source>
        <dbReference type="EMBL" id="EOA19244.1"/>
    </source>
</evidence>